<dbReference type="Pfam" id="PF00149">
    <property type="entry name" value="Metallophos"/>
    <property type="match status" value="1"/>
</dbReference>
<evidence type="ECO:0000259" key="1">
    <source>
        <dbReference type="Pfam" id="PF00149"/>
    </source>
</evidence>
<comment type="caution">
    <text evidence="2">The sequence shown here is derived from an EMBL/GenBank/DDBJ whole genome shotgun (WGS) entry which is preliminary data.</text>
</comment>
<dbReference type="InterPro" id="IPR051158">
    <property type="entry name" value="Metallophosphoesterase_sf"/>
</dbReference>
<dbReference type="Proteomes" id="UP001247542">
    <property type="component" value="Unassembled WGS sequence"/>
</dbReference>
<dbReference type="InterPro" id="IPR004843">
    <property type="entry name" value="Calcineurin-like_PHP"/>
</dbReference>
<dbReference type="EMBL" id="JASXSX010000001">
    <property type="protein sequence ID" value="MDT3766640.1"/>
    <property type="molecule type" value="Genomic_DNA"/>
</dbReference>
<dbReference type="PANTHER" id="PTHR31302:SF20">
    <property type="entry name" value="CONSERVED PROTEIN"/>
    <property type="match status" value="1"/>
</dbReference>
<accession>A0ABU3IBP8</accession>
<feature type="domain" description="Calcineurin-like phosphoesterase" evidence="1">
    <location>
        <begin position="54"/>
        <end position="243"/>
    </location>
</feature>
<protein>
    <submittedName>
        <fullName evidence="2">Metallophosphoesterase</fullName>
    </submittedName>
</protein>
<dbReference type="PANTHER" id="PTHR31302">
    <property type="entry name" value="TRANSMEMBRANE PROTEIN WITH METALLOPHOSPHOESTERASE DOMAIN-RELATED"/>
    <property type="match status" value="1"/>
</dbReference>
<dbReference type="RefSeq" id="WP_313271706.1">
    <property type="nucleotide sequence ID" value="NZ_JASXSX010000001.1"/>
</dbReference>
<organism evidence="2 3">
    <name type="scientific">Gleimia hominis</name>
    <dbReference type="NCBI Taxonomy" id="595468"/>
    <lineage>
        <taxon>Bacteria</taxon>
        <taxon>Bacillati</taxon>
        <taxon>Actinomycetota</taxon>
        <taxon>Actinomycetes</taxon>
        <taxon>Actinomycetales</taxon>
        <taxon>Actinomycetaceae</taxon>
        <taxon>Gleimia</taxon>
    </lineage>
</organism>
<dbReference type="SUPFAM" id="SSF56300">
    <property type="entry name" value="Metallo-dependent phosphatases"/>
    <property type="match status" value="1"/>
</dbReference>
<dbReference type="InterPro" id="IPR029052">
    <property type="entry name" value="Metallo-depent_PP-like"/>
</dbReference>
<proteinExistence type="predicted"/>
<sequence length="310" mass="34278">MPKKPVLTRLRYATAVVAATAMAGLAWTQVERRWPTVRHVDAHGVLPTGSAPVRVLHVSDLHLFPGQDFLVDFVRSLAELEFDFVVSTGDNFGSTRGLPMLRRAYEPLLGHPGAFVFGSNDYYSPQPKPWHSYLVGSRRHAFNRVSRTKPDLPWQELEAFFHNAGWVNLNNRAGHVQLEDGRTLALMGVDDPHIHRDRMPVPNADWNSPEALRIGLLHAPYQRVLNEFVHLGAQALFAGHTHGGQLRVPGVGAIVSNCDVPRSMVRGLHRWHTAEGAAVLNVSAGLGTSMYAPVRFACRPEVSLVTLHSA</sequence>
<evidence type="ECO:0000313" key="3">
    <source>
        <dbReference type="Proteomes" id="UP001247542"/>
    </source>
</evidence>
<keyword evidence="3" id="KW-1185">Reference proteome</keyword>
<evidence type="ECO:0000313" key="2">
    <source>
        <dbReference type="EMBL" id="MDT3766640.1"/>
    </source>
</evidence>
<dbReference type="Gene3D" id="3.60.21.10">
    <property type="match status" value="1"/>
</dbReference>
<reference evidence="2 3" key="1">
    <citation type="submission" date="2023-06" db="EMBL/GenBank/DDBJ databases">
        <title>Draft genome sequence of Gleimia hominis type strain CCUG 57540T.</title>
        <authorList>
            <person name="Salva-Serra F."/>
            <person name="Cardew S."/>
            <person name="Jensie Markopoulos S."/>
            <person name="Ohlen M."/>
            <person name="Inganas E."/>
            <person name="Svensson-Stadler L."/>
            <person name="Moore E.R.B."/>
        </authorList>
    </citation>
    <scope>NUCLEOTIDE SEQUENCE [LARGE SCALE GENOMIC DNA]</scope>
    <source>
        <strain evidence="2 3">CCUG 57540</strain>
    </source>
</reference>
<gene>
    <name evidence="2" type="ORF">QS713_00955</name>
</gene>
<name>A0ABU3IBP8_9ACTO</name>